<evidence type="ECO:0000259" key="7">
    <source>
        <dbReference type="PROSITE" id="PS51880"/>
    </source>
</evidence>
<dbReference type="PROSITE" id="PS51880">
    <property type="entry name" value="TGS"/>
    <property type="match status" value="1"/>
</dbReference>
<protein>
    <recommendedName>
        <fullName evidence="2">GTP diphosphokinase</fullName>
        <ecNumber evidence="2">2.7.6.5</ecNumber>
    </recommendedName>
</protein>
<feature type="domain" description="HD" evidence="6">
    <location>
        <begin position="51"/>
        <end position="150"/>
    </location>
</feature>
<evidence type="ECO:0000256" key="2">
    <source>
        <dbReference type="ARBA" id="ARBA00013251"/>
    </source>
</evidence>
<dbReference type="RefSeq" id="WP_096918916.1">
    <property type="nucleotide sequence ID" value="NZ_CP029487.1"/>
</dbReference>
<reference evidence="8 9" key="1">
    <citation type="submission" date="2018-05" db="EMBL/GenBank/DDBJ databases">
        <title>Genome comparison of Eubacterium sp.</title>
        <authorList>
            <person name="Feng Y."/>
            <person name="Sanchez-Andrea I."/>
            <person name="Stams A.J.M."/>
            <person name="De Vos W.M."/>
        </authorList>
    </citation>
    <scope>NUCLEOTIDE SEQUENCE [LARGE SCALE GENOMIC DNA]</scope>
    <source>
        <strain evidence="8 9">YI</strain>
    </source>
</reference>
<sequence>MANEAIEHKIDSLIELVKKNNPDAETEMILKAYHLADGAHKDQKRLSGEAYIIHPVSVAYILAEYKMDTETIVAAILHDVIEDTSYTYDDIKEMFNEQVADLVEGVTKIGKIEYQSKEESQAENLRKMVLAMSKDIRVILIKLVDRLHNMRTLEYMKESKQIEKSRETLDIYAPIANRLGIQTIKAELEDLALKYLDPDGYYDLVKKVKMKKQSREEYINKVIKILEKKIDEVGIEAKIYGRSKHFYSIYRKMKAQNRNFDEIYDLIAVRVIVDSVKDCYGVLGIVHTQWKPIPGRFKDYIAMPKPNMYQSIHTTVIGPNGDPFEIQIRTKEMHETAEYGIAAHWKYKEGITDSSNKELRYENKMSWLRQILEWQKELDNANDLVETIKVDLLNEEVYVFTPQGKVVELPMGSCPLDFAYRIHSDVGNSCVGAKVNGKIVPLNYTLNNGDIVEIMTSKNSNGPSRDWLNFTKSAHARNKIRQYFKKEEKEENIAKGKTMLEREIKREGLQDTKLLNTSELEVVSDKMGYKTLSDFYAAIGYSGVKIGTVLQKMRMLFPREFPEPEEEVVIKKTAKLKKSNSSVIVAGHNEIDVRFSKCCNPVPGDKIVGYITVGRGISVHRTDCPNVLGMTDPSRIVDVEWNKFGIGGSFTAEIQIKAREKQGLLIEISKIFLEMNIPLTALTARNEKGEFDYFSATFEVKTRRELNLLIKNLNKIPEIISIHRV</sequence>
<dbReference type="Proteomes" id="UP000218387">
    <property type="component" value="Chromosome"/>
</dbReference>
<comment type="pathway">
    <text evidence="1">Purine metabolism; ppGpp biosynthesis; ppGpp from GTP: step 1/2.</text>
</comment>
<dbReference type="EMBL" id="CP029487">
    <property type="protein sequence ID" value="QCT73336.1"/>
    <property type="molecule type" value="Genomic_DNA"/>
</dbReference>
<gene>
    <name evidence="8" type="ORF">CPZ25_019120</name>
</gene>
<dbReference type="InterPro" id="IPR012675">
    <property type="entry name" value="Beta-grasp_dom_sf"/>
</dbReference>
<dbReference type="InterPro" id="IPR002912">
    <property type="entry name" value="ACT_dom"/>
</dbReference>
<dbReference type="GO" id="GO:0005886">
    <property type="term" value="C:plasma membrane"/>
    <property type="evidence" value="ECO:0007669"/>
    <property type="project" value="TreeGrafter"/>
</dbReference>
<evidence type="ECO:0000256" key="1">
    <source>
        <dbReference type="ARBA" id="ARBA00004976"/>
    </source>
</evidence>
<dbReference type="Pfam" id="PF04607">
    <property type="entry name" value="RelA_SpoT"/>
    <property type="match status" value="1"/>
</dbReference>
<dbReference type="SMART" id="SM00471">
    <property type="entry name" value="HDc"/>
    <property type="match status" value="1"/>
</dbReference>
<comment type="similarity">
    <text evidence="4">Belongs to the relA/spoT family.</text>
</comment>
<keyword evidence="9" id="KW-1185">Reference proteome</keyword>
<dbReference type="Gene3D" id="3.10.20.30">
    <property type="match status" value="1"/>
</dbReference>
<evidence type="ECO:0000256" key="3">
    <source>
        <dbReference type="ARBA" id="ARBA00048244"/>
    </source>
</evidence>
<dbReference type="PANTHER" id="PTHR21262:SF31">
    <property type="entry name" value="GTP PYROPHOSPHOKINASE"/>
    <property type="match status" value="1"/>
</dbReference>
<dbReference type="InterPro" id="IPR003607">
    <property type="entry name" value="HD/PDEase_dom"/>
</dbReference>
<dbReference type="Gene3D" id="1.10.3210.10">
    <property type="entry name" value="Hypothetical protein af1432"/>
    <property type="match status" value="1"/>
</dbReference>
<dbReference type="Pfam" id="PF13291">
    <property type="entry name" value="ACT_4"/>
    <property type="match status" value="1"/>
</dbReference>
<dbReference type="PANTHER" id="PTHR21262">
    <property type="entry name" value="GUANOSINE-3',5'-BIS DIPHOSPHATE 3'-PYROPHOSPHOHYDROLASE"/>
    <property type="match status" value="1"/>
</dbReference>
<evidence type="ECO:0000313" key="8">
    <source>
        <dbReference type="EMBL" id="QCT73336.1"/>
    </source>
</evidence>
<dbReference type="InterPro" id="IPR045600">
    <property type="entry name" value="RelA/SpoT_AH_RIS"/>
</dbReference>
<dbReference type="AlphaFoldDB" id="A0A4V1GMH8"/>
<organism evidence="8 9">
    <name type="scientific">Eubacterium maltosivorans</name>
    <dbReference type="NCBI Taxonomy" id="2041044"/>
    <lineage>
        <taxon>Bacteria</taxon>
        <taxon>Bacillati</taxon>
        <taxon>Bacillota</taxon>
        <taxon>Clostridia</taxon>
        <taxon>Eubacteriales</taxon>
        <taxon>Eubacteriaceae</taxon>
        <taxon>Eubacterium</taxon>
    </lineage>
</organism>
<dbReference type="CDD" id="cd01668">
    <property type="entry name" value="TGS_RSH"/>
    <property type="match status" value="1"/>
</dbReference>
<keyword evidence="8" id="KW-0378">Hydrolase</keyword>
<dbReference type="Gene3D" id="3.30.460.10">
    <property type="entry name" value="Beta Polymerase, domain 2"/>
    <property type="match status" value="1"/>
</dbReference>
<accession>A0A4V1GMH8</accession>
<name>A0A4V1GMH8_EUBML</name>
<dbReference type="NCBIfam" id="TIGR00691">
    <property type="entry name" value="spoT_relA"/>
    <property type="match status" value="1"/>
</dbReference>
<evidence type="ECO:0000256" key="4">
    <source>
        <dbReference type="RuleBase" id="RU003847"/>
    </source>
</evidence>
<dbReference type="FunFam" id="3.10.20.30:FF:000002">
    <property type="entry name" value="GTP pyrophosphokinase (RelA/SpoT)"/>
    <property type="match status" value="1"/>
</dbReference>
<dbReference type="GO" id="GO:0016787">
    <property type="term" value="F:hydrolase activity"/>
    <property type="evidence" value="ECO:0007669"/>
    <property type="project" value="UniProtKB-KW"/>
</dbReference>
<comment type="function">
    <text evidence="4">In eubacteria ppGpp (guanosine 3'-diphosphate 5'-diphosphate) is a mediator of the stringent response that coordinates a variety of cellular activities in response to changes in nutritional abundance.</text>
</comment>
<dbReference type="KEGG" id="emt:CPZ25_019120"/>
<proteinExistence type="inferred from homology"/>
<evidence type="ECO:0000259" key="5">
    <source>
        <dbReference type="PROSITE" id="PS51671"/>
    </source>
</evidence>
<dbReference type="SUPFAM" id="SSF55021">
    <property type="entry name" value="ACT-like"/>
    <property type="match status" value="1"/>
</dbReference>
<dbReference type="InterPro" id="IPR045865">
    <property type="entry name" value="ACT-like_dom_sf"/>
</dbReference>
<dbReference type="SUPFAM" id="SSF109604">
    <property type="entry name" value="HD-domain/PDEase-like"/>
    <property type="match status" value="1"/>
</dbReference>
<dbReference type="SUPFAM" id="SSF81301">
    <property type="entry name" value="Nucleotidyltransferase"/>
    <property type="match status" value="1"/>
</dbReference>
<dbReference type="UniPathway" id="UPA00908">
    <property type="reaction ID" value="UER00884"/>
</dbReference>
<dbReference type="Pfam" id="PF19296">
    <property type="entry name" value="RelA_AH_RIS"/>
    <property type="match status" value="1"/>
</dbReference>
<dbReference type="InterPro" id="IPR006674">
    <property type="entry name" value="HD_domain"/>
</dbReference>
<evidence type="ECO:0000313" key="9">
    <source>
        <dbReference type="Proteomes" id="UP000218387"/>
    </source>
</evidence>
<dbReference type="PROSITE" id="PS51831">
    <property type="entry name" value="HD"/>
    <property type="match status" value="1"/>
</dbReference>
<dbReference type="SUPFAM" id="SSF81271">
    <property type="entry name" value="TGS-like"/>
    <property type="match status" value="1"/>
</dbReference>
<dbReference type="GO" id="GO:0008728">
    <property type="term" value="F:GTP diphosphokinase activity"/>
    <property type="evidence" value="ECO:0007669"/>
    <property type="project" value="UniProtKB-EC"/>
</dbReference>
<dbReference type="Pfam" id="PF02824">
    <property type="entry name" value="TGS"/>
    <property type="match status" value="1"/>
</dbReference>
<dbReference type="InterPro" id="IPR004811">
    <property type="entry name" value="RelA/Spo_fam"/>
</dbReference>
<dbReference type="PROSITE" id="PS51671">
    <property type="entry name" value="ACT"/>
    <property type="match status" value="1"/>
</dbReference>
<evidence type="ECO:0000259" key="6">
    <source>
        <dbReference type="PROSITE" id="PS51831"/>
    </source>
</evidence>
<dbReference type="InterPro" id="IPR004095">
    <property type="entry name" value="TGS"/>
</dbReference>
<dbReference type="InterPro" id="IPR012676">
    <property type="entry name" value="TGS-like"/>
</dbReference>
<dbReference type="InterPro" id="IPR043519">
    <property type="entry name" value="NT_sf"/>
</dbReference>
<dbReference type="GO" id="GO:0015970">
    <property type="term" value="P:guanosine tetraphosphate biosynthetic process"/>
    <property type="evidence" value="ECO:0007669"/>
    <property type="project" value="UniProtKB-UniPathway"/>
</dbReference>
<dbReference type="Pfam" id="PF13328">
    <property type="entry name" value="HD_4"/>
    <property type="match status" value="1"/>
</dbReference>
<dbReference type="Gene3D" id="3.30.70.260">
    <property type="match status" value="1"/>
</dbReference>
<feature type="domain" description="ACT" evidence="5">
    <location>
        <begin position="653"/>
        <end position="725"/>
    </location>
</feature>
<dbReference type="CDD" id="cd00077">
    <property type="entry name" value="HDc"/>
    <property type="match status" value="1"/>
</dbReference>
<dbReference type="InterPro" id="IPR007685">
    <property type="entry name" value="RelA_SpoT"/>
</dbReference>
<dbReference type="SMART" id="SM00954">
    <property type="entry name" value="RelA_SpoT"/>
    <property type="match status" value="1"/>
</dbReference>
<feature type="domain" description="TGS" evidence="7">
    <location>
        <begin position="395"/>
        <end position="456"/>
    </location>
</feature>
<dbReference type="EC" id="2.7.6.5" evidence="2"/>
<dbReference type="FunFam" id="3.30.460.10:FF:000001">
    <property type="entry name" value="GTP pyrophosphokinase RelA"/>
    <property type="match status" value="1"/>
</dbReference>
<dbReference type="InterPro" id="IPR033655">
    <property type="entry name" value="TGS_RelA/SpoT"/>
</dbReference>
<dbReference type="FunFam" id="1.10.3210.10:FF:000001">
    <property type="entry name" value="GTP pyrophosphokinase RelA"/>
    <property type="match status" value="1"/>
</dbReference>
<dbReference type="CDD" id="cd05399">
    <property type="entry name" value="NT_Rel-Spo_like"/>
    <property type="match status" value="1"/>
</dbReference>
<comment type="catalytic activity">
    <reaction evidence="3">
        <text>GTP + ATP = guanosine 3'-diphosphate 5'-triphosphate + AMP</text>
        <dbReference type="Rhea" id="RHEA:22088"/>
        <dbReference type="ChEBI" id="CHEBI:30616"/>
        <dbReference type="ChEBI" id="CHEBI:37565"/>
        <dbReference type="ChEBI" id="CHEBI:142410"/>
        <dbReference type="ChEBI" id="CHEBI:456215"/>
        <dbReference type="EC" id="2.7.6.5"/>
    </reaction>
</comment>